<dbReference type="AlphaFoldDB" id="A0A7X5TVH8"/>
<keyword evidence="1" id="KW-1133">Transmembrane helix</keyword>
<dbReference type="Proteomes" id="UP000541033">
    <property type="component" value="Unassembled WGS sequence"/>
</dbReference>
<comment type="caution">
    <text evidence="2">The sequence shown here is derived from an EMBL/GenBank/DDBJ whole genome shotgun (WGS) entry which is preliminary data.</text>
</comment>
<accession>A0A7X5TVH8</accession>
<evidence type="ECO:0000313" key="2">
    <source>
        <dbReference type="EMBL" id="NIH55342.1"/>
    </source>
</evidence>
<reference evidence="2 3" key="1">
    <citation type="submission" date="2020-02" db="EMBL/GenBank/DDBJ databases">
        <title>Sequencing the genomes of 1000 actinobacteria strains.</title>
        <authorList>
            <person name="Klenk H.-P."/>
        </authorList>
    </citation>
    <scope>NUCLEOTIDE SEQUENCE [LARGE SCALE GENOMIC DNA]</scope>
    <source>
        <strain evidence="2 3">DSM 27960</strain>
    </source>
</reference>
<proteinExistence type="predicted"/>
<feature type="transmembrane region" description="Helical" evidence="1">
    <location>
        <begin position="43"/>
        <end position="62"/>
    </location>
</feature>
<keyword evidence="1" id="KW-0472">Membrane</keyword>
<dbReference type="RefSeq" id="WP_167152454.1">
    <property type="nucleotide sequence ID" value="NZ_JAAMOX010000004.1"/>
</dbReference>
<name>A0A7X5TVH8_9MICO</name>
<keyword evidence="1" id="KW-0812">Transmembrane</keyword>
<protein>
    <submittedName>
        <fullName evidence="2">Uncharacterized protein</fullName>
    </submittedName>
</protein>
<evidence type="ECO:0000313" key="3">
    <source>
        <dbReference type="Proteomes" id="UP000541033"/>
    </source>
</evidence>
<evidence type="ECO:0000256" key="1">
    <source>
        <dbReference type="SAM" id="Phobius"/>
    </source>
</evidence>
<organism evidence="2 3">
    <name type="scientific">Lysinibacter cavernae</name>
    <dbReference type="NCBI Taxonomy" id="1640652"/>
    <lineage>
        <taxon>Bacteria</taxon>
        <taxon>Bacillati</taxon>
        <taxon>Actinomycetota</taxon>
        <taxon>Actinomycetes</taxon>
        <taxon>Micrococcales</taxon>
        <taxon>Microbacteriaceae</taxon>
        <taxon>Lysinibacter</taxon>
    </lineage>
</organism>
<dbReference type="EMBL" id="JAAMOX010000004">
    <property type="protein sequence ID" value="NIH55342.1"/>
    <property type="molecule type" value="Genomic_DNA"/>
</dbReference>
<sequence>MRSQKNDSVGRRLSSVDRKLDQLDGSLKEHVSTQTKKSSRSQLLFNVAIATATILLGLVTVWQANALADASGALTREIESNTRPTLELEMVAWYQLTWQPDETTLDSDVQPGGTPVALLSAVNTGRFPLTIGEIRQVDAGNNGADRTVVTTGNFVLRNGVENPFSSSAERDEQMFDLPNDPLFRIDAGEVVLLVVPIAESDTVGTDVREIQVSTLGKHKETFTQPFDNDLDEAELPTPGASKMDCASHDKALCRWGITSFQGILERIDTDSLICAPKFEIKDELNPTDKDYCGAWYVKQGWVF</sequence>
<gene>
    <name evidence="2" type="ORF">FHX76_003263</name>
</gene>
<keyword evidence="3" id="KW-1185">Reference proteome</keyword>